<comment type="subcellular location">
    <subcellularLocation>
        <location evidence="1 11">Cell outer membrane</location>
        <topology evidence="1 11">Multi-pass membrane protein</topology>
    </subcellularLocation>
</comment>
<evidence type="ECO:0000313" key="16">
    <source>
        <dbReference type="Proteomes" id="UP000294832"/>
    </source>
</evidence>
<dbReference type="Pfam" id="PF07715">
    <property type="entry name" value="Plug"/>
    <property type="match status" value="1"/>
</dbReference>
<keyword evidence="10 11" id="KW-0998">Cell outer membrane</keyword>
<proteinExistence type="inferred from homology"/>
<dbReference type="PANTHER" id="PTHR30069">
    <property type="entry name" value="TONB-DEPENDENT OUTER MEMBRANE RECEPTOR"/>
    <property type="match status" value="1"/>
</dbReference>
<feature type="domain" description="TonB-dependent receptor-like beta-barrel" evidence="13">
    <location>
        <begin position="235"/>
        <end position="630"/>
    </location>
</feature>
<dbReference type="RefSeq" id="WP_133037306.1">
    <property type="nucleotide sequence ID" value="NZ_SLWF01000001.1"/>
</dbReference>
<dbReference type="GO" id="GO:0015344">
    <property type="term" value="F:siderophore uptake transmembrane transporter activity"/>
    <property type="evidence" value="ECO:0007669"/>
    <property type="project" value="TreeGrafter"/>
</dbReference>
<evidence type="ECO:0000256" key="3">
    <source>
        <dbReference type="ARBA" id="ARBA00022448"/>
    </source>
</evidence>
<dbReference type="OrthoDB" id="9764669at2"/>
<gene>
    <name evidence="15" type="ORF">EDC91_10124</name>
</gene>
<evidence type="ECO:0000256" key="2">
    <source>
        <dbReference type="ARBA" id="ARBA00008143"/>
    </source>
</evidence>
<evidence type="ECO:0000256" key="7">
    <source>
        <dbReference type="ARBA" id="ARBA00023077"/>
    </source>
</evidence>
<dbReference type="GO" id="GO:0009279">
    <property type="term" value="C:cell outer membrane"/>
    <property type="evidence" value="ECO:0007669"/>
    <property type="project" value="UniProtKB-SubCell"/>
</dbReference>
<organism evidence="15 16">
    <name type="scientific">Shewanella fodinae</name>
    <dbReference type="NCBI Taxonomy" id="552357"/>
    <lineage>
        <taxon>Bacteria</taxon>
        <taxon>Pseudomonadati</taxon>
        <taxon>Pseudomonadota</taxon>
        <taxon>Gammaproteobacteria</taxon>
        <taxon>Alteromonadales</taxon>
        <taxon>Shewanellaceae</taxon>
        <taxon>Shewanella</taxon>
    </lineage>
</organism>
<evidence type="ECO:0000256" key="5">
    <source>
        <dbReference type="ARBA" id="ARBA00022692"/>
    </source>
</evidence>
<evidence type="ECO:0000256" key="6">
    <source>
        <dbReference type="ARBA" id="ARBA00022729"/>
    </source>
</evidence>
<evidence type="ECO:0000259" key="14">
    <source>
        <dbReference type="Pfam" id="PF07715"/>
    </source>
</evidence>
<dbReference type="Gene3D" id="2.40.170.20">
    <property type="entry name" value="TonB-dependent receptor, beta-barrel domain"/>
    <property type="match status" value="1"/>
</dbReference>
<dbReference type="PANTHER" id="PTHR30069:SF29">
    <property type="entry name" value="HEMOGLOBIN AND HEMOGLOBIN-HAPTOGLOBIN-BINDING PROTEIN 1-RELATED"/>
    <property type="match status" value="1"/>
</dbReference>
<dbReference type="InterPro" id="IPR012910">
    <property type="entry name" value="Plug_dom"/>
</dbReference>
<keyword evidence="4 11" id="KW-1134">Transmembrane beta strand</keyword>
<protein>
    <submittedName>
        <fullName evidence="15">Iron complex outermembrane receptor protein</fullName>
    </submittedName>
</protein>
<reference evidence="15 16" key="1">
    <citation type="submission" date="2019-03" db="EMBL/GenBank/DDBJ databases">
        <title>Freshwater and sediment microbial communities from various areas in North America, analyzing microbe dynamics in response to fracking.</title>
        <authorList>
            <person name="Lamendella R."/>
        </authorList>
    </citation>
    <scope>NUCLEOTIDE SEQUENCE [LARGE SCALE GENOMIC DNA]</scope>
    <source>
        <strain evidence="15 16">74A</strain>
    </source>
</reference>
<evidence type="ECO:0000256" key="8">
    <source>
        <dbReference type="ARBA" id="ARBA00023136"/>
    </source>
</evidence>
<dbReference type="AlphaFoldDB" id="A0A4R2FI43"/>
<dbReference type="InterPro" id="IPR036942">
    <property type="entry name" value="Beta-barrel_TonB_sf"/>
</dbReference>
<keyword evidence="9 15" id="KW-0675">Receptor</keyword>
<accession>A0A4R2FI43</accession>
<dbReference type="Pfam" id="PF00593">
    <property type="entry name" value="TonB_dep_Rec_b-barrel"/>
    <property type="match status" value="1"/>
</dbReference>
<dbReference type="Gene3D" id="2.170.130.10">
    <property type="entry name" value="TonB-dependent receptor, plug domain"/>
    <property type="match status" value="1"/>
</dbReference>
<sequence>MKFNKLSLFICFVISGQQYAVADDSSTERLTIWGSQVADTSTRIDQQTLEQLGKTNVAQALSVIPGVSLQKSGSRNELQVRVRGFDSRQVPVFYDGIPIYVPYDGNLDLGRFLSSNLDSVEVSKGYTSLLQGPNQMGGAINLTTHKPQEPFEASAAFRQGFTRNKSNAYDANLSLGMRSELGYLQFTGSRLKQDYLGLPYGTDNQVAGSDGKMINSEADDKRGIIKLGITPNSTDEYTFTYIKQDGEKQNPPYAGNSGQKARYWQWPDYNKESYYYQGFTRLNDIFTLKSRVYHDVFTNTLMMYNSLSALQQKNGFYSRYDDFSNGAGLQLSADLRQRDQLSLAAHWKEDVHREKDAPDGLYDRYKDRTISLASEYQWAISEQFDAVAGISYDKRESLEGMQHEDDGSITQYDDNDQHAFNWQALLKYHVNDTDSLAFSFSDRSRFPTLKERYTTSKPATGQVALVNPQLKPERARALDITYSGLINTQWSYEASAYYNRVDDAILAINIDANTLQNRNSGQVDYSGIDLGLKGKILDIAELGMSYSYTHADVKREEIGEITGLPKQMANAWVKVTPWAPLSLTLSEEVRDSSYSNSDGSQIAARFALTNLRADYQLLEELSLNASVNNLFDRSYEYAEGFIEQGRNFWLGLEYRM</sequence>
<feature type="domain" description="TonB-dependent receptor plug" evidence="14">
    <location>
        <begin position="38"/>
        <end position="139"/>
    </location>
</feature>
<dbReference type="PROSITE" id="PS52016">
    <property type="entry name" value="TONB_DEPENDENT_REC_3"/>
    <property type="match status" value="1"/>
</dbReference>
<keyword evidence="5 11" id="KW-0812">Transmembrane</keyword>
<keyword evidence="16" id="KW-1185">Reference proteome</keyword>
<evidence type="ECO:0000256" key="11">
    <source>
        <dbReference type="PROSITE-ProRule" id="PRU01360"/>
    </source>
</evidence>
<dbReference type="GO" id="GO:0044718">
    <property type="term" value="P:siderophore transmembrane transport"/>
    <property type="evidence" value="ECO:0007669"/>
    <property type="project" value="TreeGrafter"/>
</dbReference>
<keyword evidence="6" id="KW-0732">Signal</keyword>
<dbReference type="InterPro" id="IPR000531">
    <property type="entry name" value="Beta-barrel_TonB"/>
</dbReference>
<dbReference type="InterPro" id="IPR039426">
    <property type="entry name" value="TonB-dep_rcpt-like"/>
</dbReference>
<evidence type="ECO:0000256" key="4">
    <source>
        <dbReference type="ARBA" id="ARBA00022452"/>
    </source>
</evidence>
<comment type="similarity">
    <text evidence="2">Belongs to the TonB-dependent receptor family. Hemoglobin/haptoglobin binding protein subfamily.</text>
</comment>
<comment type="caution">
    <text evidence="15">The sequence shown here is derived from an EMBL/GenBank/DDBJ whole genome shotgun (WGS) entry which is preliminary data.</text>
</comment>
<evidence type="ECO:0000313" key="15">
    <source>
        <dbReference type="EMBL" id="TCN90555.1"/>
    </source>
</evidence>
<dbReference type="CDD" id="cd01347">
    <property type="entry name" value="ligand_gated_channel"/>
    <property type="match status" value="1"/>
</dbReference>
<evidence type="ECO:0000256" key="9">
    <source>
        <dbReference type="ARBA" id="ARBA00023170"/>
    </source>
</evidence>
<evidence type="ECO:0000256" key="1">
    <source>
        <dbReference type="ARBA" id="ARBA00004571"/>
    </source>
</evidence>
<name>A0A4R2FI43_9GAMM</name>
<keyword evidence="8 11" id="KW-0472">Membrane</keyword>
<evidence type="ECO:0000256" key="10">
    <source>
        <dbReference type="ARBA" id="ARBA00023237"/>
    </source>
</evidence>
<dbReference type="InterPro" id="IPR037066">
    <property type="entry name" value="Plug_dom_sf"/>
</dbReference>
<evidence type="ECO:0000256" key="12">
    <source>
        <dbReference type="RuleBase" id="RU003357"/>
    </source>
</evidence>
<dbReference type="SUPFAM" id="SSF56935">
    <property type="entry name" value="Porins"/>
    <property type="match status" value="1"/>
</dbReference>
<evidence type="ECO:0000259" key="13">
    <source>
        <dbReference type="Pfam" id="PF00593"/>
    </source>
</evidence>
<dbReference type="EMBL" id="SLWF01000001">
    <property type="protein sequence ID" value="TCN90555.1"/>
    <property type="molecule type" value="Genomic_DNA"/>
</dbReference>
<keyword evidence="7 12" id="KW-0798">TonB box</keyword>
<keyword evidence="3 11" id="KW-0813">Transport</keyword>
<dbReference type="Proteomes" id="UP000294832">
    <property type="component" value="Unassembled WGS sequence"/>
</dbReference>